<protein>
    <submittedName>
        <fullName evidence="2">Uncharacterized protein</fullName>
    </submittedName>
</protein>
<evidence type="ECO:0000313" key="3">
    <source>
        <dbReference type="Proteomes" id="UP000322667"/>
    </source>
</evidence>
<evidence type="ECO:0000313" key="2">
    <source>
        <dbReference type="EMBL" id="TYH84001.1"/>
    </source>
</evidence>
<proteinExistence type="predicted"/>
<keyword evidence="1" id="KW-0472">Membrane</keyword>
<keyword evidence="3" id="KW-1185">Reference proteome</keyword>
<evidence type="ECO:0000256" key="1">
    <source>
        <dbReference type="SAM" id="Phobius"/>
    </source>
</evidence>
<reference evidence="2 3" key="1">
    <citation type="submission" date="2019-07" db="EMBL/GenBank/DDBJ databases">
        <title>WGS assembly of Gossypium tomentosum.</title>
        <authorList>
            <person name="Chen Z.J."/>
            <person name="Sreedasyam A."/>
            <person name="Ando A."/>
            <person name="Song Q."/>
            <person name="De L."/>
            <person name="Hulse-Kemp A."/>
            <person name="Ding M."/>
            <person name="Ye W."/>
            <person name="Kirkbride R."/>
            <person name="Jenkins J."/>
            <person name="Plott C."/>
            <person name="Lovell J."/>
            <person name="Lin Y.-M."/>
            <person name="Vaughn R."/>
            <person name="Liu B."/>
            <person name="Li W."/>
            <person name="Simpson S."/>
            <person name="Scheffler B."/>
            <person name="Saski C."/>
            <person name="Grover C."/>
            <person name="Hu G."/>
            <person name="Conover J."/>
            <person name="Carlson J."/>
            <person name="Shu S."/>
            <person name="Boston L."/>
            <person name="Williams M."/>
            <person name="Peterson D."/>
            <person name="Mcgee K."/>
            <person name="Jones D."/>
            <person name="Wendel J."/>
            <person name="Stelly D."/>
            <person name="Grimwood J."/>
            <person name="Schmutz J."/>
        </authorList>
    </citation>
    <scope>NUCLEOTIDE SEQUENCE [LARGE SCALE GENOMIC DNA]</scope>
    <source>
        <strain evidence="2">7179.01</strain>
    </source>
</reference>
<name>A0A5D2LY88_GOSTO</name>
<dbReference type="EMBL" id="CM017624">
    <property type="protein sequence ID" value="TYH84001.1"/>
    <property type="molecule type" value="Genomic_DNA"/>
</dbReference>
<keyword evidence="1" id="KW-0812">Transmembrane</keyword>
<feature type="transmembrane region" description="Helical" evidence="1">
    <location>
        <begin position="18"/>
        <end position="37"/>
    </location>
</feature>
<dbReference type="AlphaFoldDB" id="A0A5D2LY88"/>
<organism evidence="2 3">
    <name type="scientific">Gossypium tomentosum</name>
    <name type="common">Hawaiian cotton</name>
    <name type="synonym">Gossypium sandvicense</name>
    <dbReference type="NCBI Taxonomy" id="34277"/>
    <lineage>
        <taxon>Eukaryota</taxon>
        <taxon>Viridiplantae</taxon>
        <taxon>Streptophyta</taxon>
        <taxon>Embryophyta</taxon>
        <taxon>Tracheophyta</taxon>
        <taxon>Spermatophyta</taxon>
        <taxon>Magnoliopsida</taxon>
        <taxon>eudicotyledons</taxon>
        <taxon>Gunneridae</taxon>
        <taxon>Pentapetalae</taxon>
        <taxon>rosids</taxon>
        <taxon>malvids</taxon>
        <taxon>Malvales</taxon>
        <taxon>Malvaceae</taxon>
        <taxon>Malvoideae</taxon>
        <taxon>Gossypium</taxon>
    </lineage>
</organism>
<dbReference type="Proteomes" id="UP000322667">
    <property type="component" value="Chromosome D02"/>
</dbReference>
<sequence>MALNSKAAMNLCPWVFSWQAQFCLFVNFDFISLYLMCRKKTGLIIIYLITNNDLLQRKGKKNKAEALVIINLFFISKKLQANNREQEIKNHTIVFSLQKRHTYIDQD</sequence>
<gene>
    <name evidence="2" type="ORF">ES332_D02G168800v1</name>
</gene>
<keyword evidence="1" id="KW-1133">Transmembrane helix</keyword>
<accession>A0A5D2LY88</accession>